<evidence type="ECO:0000256" key="8">
    <source>
        <dbReference type="ARBA" id="ARBA00022843"/>
    </source>
</evidence>
<evidence type="ECO:0000256" key="3">
    <source>
        <dbReference type="ARBA" id="ARBA00022481"/>
    </source>
</evidence>
<keyword evidence="10" id="KW-0694">RNA-binding</keyword>
<keyword evidence="9" id="KW-0391">Immunity</keyword>
<dbReference type="InterPro" id="IPR035979">
    <property type="entry name" value="RBD_domain_sf"/>
</dbReference>
<evidence type="ECO:0000256" key="2">
    <source>
        <dbReference type="ARBA" id="ARBA00022448"/>
    </source>
</evidence>
<dbReference type="PANTHER" id="PTHR10693">
    <property type="entry name" value="RAS GTPASE-ACTIVATING PROTEIN-BINDING PROTEIN"/>
    <property type="match status" value="1"/>
</dbReference>
<evidence type="ECO:0000256" key="5">
    <source>
        <dbReference type="ARBA" id="ARBA00022499"/>
    </source>
</evidence>
<evidence type="ECO:0000256" key="9">
    <source>
        <dbReference type="ARBA" id="ARBA00022859"/>
    </source>
</evidence>
<dbReference type="GO" id="GO:1990904">
    <property type="term" value="C:ribonucleoprotein complex"/>
    <property type="evidence" value="ECO:0007669"/>
    <property type="project" value="TreeGrafter"/>
</dbReference>
<feature type="compositionally biased region" description="Basic and acidic residues" evidence="11">
    <location>
        <begin position="278"/>
        <end position="309"/>
    </location>
</feature>
<reference evidence="13" key="2">
    <citation type="submission" date="2025-09" db="UniProtKB">
        <authorList>
            <consortium name="Ensembl"/>
        </authorList>
    </citation>
    <scope>IDENTIFICATION</scope>
</reference>
<dbReference type="Pfam" id="PF02136">
    <property type="entry name" value="NTF2"/>
    <property type="match status" value="1"/>
</dbReference>
<dbReference type="InterPro" id="IPR032710">
    <property type="entry name" value="NTF2-like_dom_sf"/>
</dbReference>
<proteinExistence type="predicted"/>
<dbReference type="GO" id="GO:0010494">
    <property type="term" value="C:cytoplasmic stress granule"/>
    <property type="evidence" value="ECO:0007669"/>
    <property type="project" value="UniProtKB-SubCell"/>
</dbReference>
<evidence type="ECO:0000256" key="10">
    <source>
        <dbReference type="ARBA" id="ARBA00022884"/>
    </source>
</evidence>
<dbReference type="GeneTree" id="ENSGT00390000011365"/>
<keyword evidence="5" id="KW-1017">Isopeptide bond</keyword>
<organism evidence="13 14">
    <name type="scientific">Mus spicilegus</name>
    <name type="common">Mound-building mouse</name>
    <dbReference type="NCBI Taxonomy" id="10103"/>
    <lineage>
        <taxon>Eukaryota</taxon>
        <taxon>Metazoa</taxon>
        <taxon>Chordata</taxon>
        <taxon>Craniata</taxon>
        <taxon>Vertebrata</taxon>
        <taxon>Euteleostomi</taxon>
        <taxon>Mammalia</taxon>
        <taxon>Eutheria</taxon>
        <taxon>Euarchontoglires</taxon>
        <taxon>Glires</taxon>
        <taxon>Rodentia</taxon>
        <taxon>Myomorpha</taxon>
        <taxon>Muroidea</taxon>
        <taxon>Muridae</taxon>
        <taxon>Murinae</taxon>
        <taxon>Mus</taxon>
        <taxon>Mus</taxon>
    </lineage>
</organism>
<feature type="region of interest" description="Disordered" evidence="11">
    <location>
        <begin position="236"/>
        <end position="317"/>
    </location>
</feature>
<comment type="subcellular location">
    <subcellularLocation>
        <location evidence="1">Cytoplasm</location>
        <location evidence="1">Stress granule</location>
    </subcellularLocation>
</comment>
<feature type="domain" description="NTF2" evidence="12">
    <location>
        <begin position="11"/>
        <end position="132"/>
    </location>
</feature>
<name>A0A8C6H887_MUSSI</name>
<reference evidence="13" key="1">
    <citation type="submission" date="2025-08" db="UniProtKB">
        <authorList>
            <consortium name="Ensembl"/>
        </authorList>
    </citation>
    <scope>IDENTIFICATION</scope>
</reference>
<evidence type="ECO:0000256" key="7">
    <source>
        <dbReference type="ARBA" id="ARBA00022588"/>
    </source>
</evidence>
<evidence type="ECO:0000256" key="1">
    <source>
        <dbReference type="ARBA" id="ARBA00004210"/>
    </source>
</evidence>
<keyword evidence="7" id="KW-0399">Innate immunity</keyword>
<keyword evidence="14" id="KW-1185">Reference proteome</keyword>
<evidence type="ECO:0000313" key="13">
    <source>
        <dbReference type="Ensembl" id="ENSMSIP00000018095.1"/>
    </source>
</evidence>
<dbReference type="PANTHER" id="PTHR10693:SF21">
    <property type="entry name" value="RAS GTPASE-ACTIVATING PROTEIN-BINDING PROTEIN 1"/>
    <property type="match status" value="1"/>
</dbReference>
<accession>A0A8C6H887</accession>
<dbReference type="GO" id="GO:0003729">
    <property type="term" value="F:mRNA binding"/>
    <property type="evidence" value="ECO:0007669"/>
    <property type="project" value="TreeGrafter"/>
</dbReference>
<dbReference type="PROSITE" id="PS50177">
    <property type="entry name" value="NTF2_DOMAIN"/>
    <property type="match status" value="1"/>
</dbReference>
<dbReference type="InterPro" id="IPR039539">
    <property type="entry name" value="Ras_GTPase_bind_prot"/>
</dbReference>
<keyword evidence="6" id="KW-0597">Phosphoprotein</keyword>
<dbReference type="InterPro" id="IPR018222">
    <property type="entry name" value="Nuclear_transport_factor_2_euk"/>
</dbReference>
<evidence type="ECO:0000256" key="4">
    <source>
        <dbReference type="ARBA" id="ARBA00022490"/>
    </source>
</evidence>
<feature type="region of interest" description="Disordered" evidence="11">
    <location>
        <begin position="145"/>
        <end position="222"/>
    </location>
</feature>
<dbReference type="SUPFAM" id="SSF54928">
    <property type="entry name" value="RNA-binding domain, RBD"/>
    <property type="match status" value="1"/>
</dbReference>
<keyword evidence="8" id="KW-0832">Ubl conjugation</keyword>
<dbReference type="Ensembl" id="ENSMSIT00000022872.1">
    <property type="protein sequence ID" value="ENSMSIP00000018095.1"/>
    <property type="gene ID" value="ENSMSIG00000015430.1"/>
</dbReference>
<dbReference type="Gene3D" id="3.10.450.50">
    <property type="match status" value="1"/>
</dbReference>
<sequence length="349" mass="39297">MVMEKPSSLLVGRYFVRQYCTLLNQAPDMLHRFYGKNSSYAHRGLDSNGKPADAVYGQKEIHRKVMSQNFTNYHTKIHHVDAHATLNDRVVVQVMVLLSNNNQALWFMQIFVLAPEGSVANKFYVHNDIFRYQGEVFGGFVTEPQEEFEEEVEEPEERQQTPEVVPDDSGTFYDQTAGNDLEPEPEPEPESVSTFKPEPALEESAPEDVQKSTSLAPADVAPAQEDLRTFSWASVTSKNLPPSGAVPVTGTPPHVVKVPASQPCPESKPDSQIPPQRPQRDQRRGPRPIREAGKPGDVEPRRMVRHPDSHQLFIGNLPHETVDKSELKDFFPKCCPPECGREDSSCQRR</sequence>
<keyword evidence="4" id="KW-0963">Cytoplasm</keyword>
<evidence type="ECO:0000313" key="14">
    <source>
        <dbReference type="Proteomes" id="UP000694415"/>
    </source>
</evidence>
<dbReference type="GO" id="GO:0045087">
    <property type="term" value="P:innate immune response"/>
    <property type="evidence" value="ECO:0007669"/>
    <property type="project" value="UniProtKB-KW"/>
</dbReference>
<evidence type="ECO:0000259" key="12">
    <source>
        <dbReference type="PROSITE" id="PS50177"/>
    </source>
</evidence>
<feature type="compositionally biased region" description="Acidic residues" evidence="11">
    <location>
        <begin position="145"/>
        <end position="156"/>
    </location>
</feature>
<protein>
    <recommendedName>
        <fullName evidence="12">NTF2 domain-containing protein</fullName>
    </recommendedName>
</protein>
<keyword evidence="3" id="KW-0488">Methylation</keyword>
<evidence type="ECO:0000256" key="6">
    <source>
        <dbReference type="ARBA" id="ARBA00022553"/>
    </source>
</evidence>
<dbReference type="AlphaFoldDB" id="A0A8C6H887"/>
<dbReference type="SUPFAM" id="SSF54427">
    <property type="entry name" value="NTF2-like"/>
    <property type="match status" value="1"/>
</dbReference>
<dbReference type="GO" id="GO:0005829">
    <property type="term" value="C:cytosol"/>
    <property type="evidence" value="ECO:0007669"/>
    <property type="project" value="TreeGrafter"/>
</dbReference>
<dbReference type="InterPro" id="IPR002075">
    <property type="entry name" value="NTF2_dom"/>
</dbReference>
<dbReference type="Proteomes" id="UP000694415">
    <property type="component" value="Unplaced"/>
</dbReference>
<dbReference type="CDD" id="cd00780">
    <property type="entry name" value="NTF2"/>
    <property type="match status" value="1"/>
</dbReference>
<evidence type="ECO:0000256" key="11">
    <source>
        <dbReference type="SAM" id="MobiDB-lite"/>
    </source>
</evidence>
<keyword evidence="2" id="KW-0813">Transport</keyword>
<dbReference type="FunFam" id="3.10.450.50:FF:000002">
    <property type="entry name" value="Ras GTPase-activating protein-binding protein 2 isoform 1"/>
    <property type="match status" value="1"/>
</dbReference>